<dbReference type="SUPFAM" id="SSF49899">
    <property type="entry name" value="Concanavalin A-like lectins/glucanases"/>
    <property type="match status" value="1"/>
</dbReference>
<dbReference type="GO" id="GO:0005537">
    <property type="term" value="F:D-mannose binding"/>
    <property type="evidence" value="ECO:0007669"/>
    <property type="project" value="TreeGrafter"/>
</dbReference>
<feature type="coiled-coil region" evidence="6">
    <location>
        <begin position="285"/>
        <end position="337"/>
    </location>
</feature>
<accession>A0A6V1PFQ7</accession>
<keyword evidence="5 7" id="KW-0472">Membrane</keyword>
<dbReference type="Gene3D" id="2.60.120.200">
    <property type="match status" value="1"/>
</dbReference>
<keyword evidence="3" id="KW-0732">Signal</keyword>
<dbReference type="InterPro" id="IPR005052">
    <property type="entry name" value="Lectin_leg"/>
</dbReference>
<comment type="subcellular location">
    <subcellularLocation>
        <location evidence="1">Membrane</location>
        <topology evidence="1">Single-pass type I membrane protein</topology>
    </subcellularLocation>
</comment>
<dbReference type="GO" id="GO:0030134">
    <property type="term" value="C:COPII-coated ER to Golgi transport vesicle"/>
    <property type="evidence" value="ECO:0007669"/>
    <property type="project" value="TreeGrafter"/>
</dbReference>
<evidence type="ECO:0000256" key="3">
    <source>
        <dbReference type="ARBA" id="ARBA00022729"/>
    </source>
</evidence>
<keyword evidence="4 7" id="KW-1133">Transmembrane helix</keyword>
<dbReference type="AlphaFoldDB" id="A0A6V1PFQ7"/>
<dbReference type="InterPro" id="IPR051136">
    <property type="entry name" value="Intracellular_Lectin-GPT"/>
</dbReference>
<gene>
    <name evidence="9" type="ORF">HAKA00212_LOCUS7484</name>
    <name evidence="10" type="ORF">HAKA00212_LOCUS7485</name>
</gene>
<feature type="transmembrane region" description="Helical" evidence="7">
    <location>
        <begin position="393"/>
        <end position="414"/>
    </location>
</feature>
<keyword evidence="2 7" id="KW-0812">Transmembrane</keyword>
<evidence type="ECO:0000256" key="5">
    <source>
        <dbReference type="ARBA" id="ARBA00023136"/>
    </source>
</evidence>
<dbReference type="Pfam" id="PF03388">
    <property type="entry name" value="Lectin_leg-like"/>
    <property type="match status" value="1"/>
</dbReference>
<dbReference type="EMBL" id="HBIU01016049">
    <property type="protein sequence ID" value="CAE0628802.1"/>
    <property type="molecule type" value="Transcribed_RNA"/>
</dbReference>
<evidence type="ECO:0000256" key="1">
    <source>
        <dbReference type="ARBA" id="ARBA00004479"/>
    </source>
</evidence>
<protein>
    <recommendedName>
        <fullName evidence="8">L-type lectin-like domain-containing protein</fullName>
    </recommendedName>
</protein>
<dbReference type="GO" id="GO:0005793">
    <property type="term" value="C:endoplasmic reticulum-Golgi intermediate compartment"/>
    <property type="evidence" value="ECO:0007669"/>
    <property type="project" value="TreeGrafter"/>
</dbReference>
<dbReference type="InterPro" id="IPR013320">
    <property type="entry name" value="ConA-like_dom_sf"/>
</dbReference>
<dbReference type="GO" id="GO:0005789">
    <property type="term" value="C:endoplasmic reticulum membrane"/>
    <property type="evidence" value="ECO:0007669"/>
    <property type="project" value="TreeGrafter"/>
</dbReference>
<reference evidence="9" key="1">
    <citation type="submission" date="2021-01" db="EMBL/GenBank/DDBJ databases">
        <authorList>
            <person name="Corre E."/>
            <person name="Pelletier E."/>
            <person name="Niang G."/>
            <person name="Scheremetjew M."/>
            <person name="Finn R."/>
            <person name="Kale V."/>
            <person name="Holt S."/>
            <person name="Cochrane G."/>
            <person name="Meng A."/>
            <person name="Brown T."/>
            <person name="Cohen L."/>
        </authorList>
    </citation>
    <scope>NUCLEOTIDE SEQUENCE</scope>
    <source>
        <strain evidence="9">CCMP3107</strain>
    </source>
</reference>
<evidence type="ECO:0000256" key="6">
    <source>
        <dbReference type="SAM" id="Coils"/>
    </source>
</evidence>
<dbReference type="PANTHER" id="PTHR12223:SF28">
    <property type="entry name" value="LECTIN, MANNOSE BINDING 1 LIKE"/>
    <property type="match status" value="1"/>
</dbReference>
<dbReference type="GO" id="GO:0000139">
    <property type="term" value="C:Golgi membrane"/>
    <property type="evidence" value="ECO:0007669"/>
    <property type="project" value="TreeGrafter"/>
</dbReference>
<evidence type="ECO:0000259" key="8">
    <source>
        <dbReference type="Pfam" id="PF03388"/>
    </source>
</evidence>
<evidence type="ECO:0000256" key="4">
    <source>
        <dbReference type="ARBA" id="ARBA00022989"/>
    </source>
</evidence>
<feature type="domain" description="L-type lectin-like" evidence="8">
    <location>
        <begin position="15"/>
        <end position="128"/>
    </location>
</feature>
<evidence type="ECO:0000313" key="9">
    <source>
        <dbReference type="EMBL" id="CAE0628802.1"/>
    </source>
</evidence>
<proteinExistence type="predicted"/>
<dbReference type="EMBL" id="HBIU01016050">
    <property type="protein sequence ID" value="CAE0628803.1"/>
    <property type="molecule type" value="Transcribed_RNA"/>
</dbReference>
<evidence type="ECO:0000256" key="2">
    <source>
        <dbReference type="ARBA" id="ARBA00022692"/>
    </source>
</evidence>
<evidence type="ECO:0000256" key="7">
    <source>
        <dbReference type="SAM" id="Phobius"/>
    </source>
</evidence>
<evidence type="ECO:0000313" key="10">
    <source>
        <dbReference type="EMBL" id="CAE0628803.1"/>
    </source>
</evidence>
<sequence>MVNSSIPIAEEIIPEFSFRAPFDQHDVKGNRRVPGFKVGGDANVLQNFLRLTHDGQMNQRGFLESTKVLGLDQLSLSFKYRISGEGLIGESGDFLGLWITSSQGALGKGGPVFGMPENIVGVGVVLETGRIGVDRRSTVGRKNVRLLVMDGTDGVGLVNDAIGCQSTFRYQEDRGDFGVHLSSRLRLRVEAVDPPSPPQQNGTAGATVRSLPASGPGWAVVEVDSRASGHWRTCVRAPLHSLPQGWLADSRLGLVGATSARTNNQDALALRVFGTASGAFARAEALSMEEEVEEVDLLVHRLEHELQGVEAKLAAALRALEDREGAAEARLAALEARLEGKVAAELDARVVKLERDVGDFFSNAMVARLQRLEARFEDRVDGALAEARGHANAAWRLPFLALAAAVAALGGAAWRKYRALRKEHLL</sequence>
<organism evidence="9">
    <name type="scientific">Heterosigma akashiwo</name>
    <name type="common">Chromophytic alga</name>
    <name type="synonym">Heterosigma carterae</name>
    <dbReference type="NCBI Taxonomy" id="2829"/>
    <lineage>
        <taxon>Eukaryota</taxon>
        <taxon>Sar</taxon>
        <taxon>Stramenopiles</taxon>
        <taxon>Ochrophyta</taxon>
        <taxon>Raphidophyceae</taxon>
        <taxon>Chattonellales</taxon>
        <taxon>Chattonellaceae</taxon>
        <taxon>Heterosigma</taxon>
    </lineage>
</organism>
<dbReference type="PANTHER" id="PTHR12223">
    <property type="entry name" value="VESICULAR MANNOSE-BINDING LECTIN"/>
    <property type="match status" value="1"/>
</dbReference>
<dbReference type="GO" id="GO:0006888">
    <property type="term" value="P:endoplasmic reticulum to Golgi vesicle-mediated transport"/>
    <property type="evidence" value="ECO:0007669"/>
    <property type="project" value="TreeGrafter"/>
</dbReference>
<name>A0A6V1PFQ7_HETAK</name>
<keyword evidence="6" id="KW-0175">Coiled coil</keyword>